<evidence type="ECO:0000256" key="1">
    <source>
        <dbReference type="ARBA" id="ARBA00009981"/>
    </source>
</evidence>
<proteinExistence type="inferred from homology"/>
<dbReference type="Proteomes" id="UP001225605">
    <property type="component" value="Unassembled WGS sequence"/>
</dbReference>
<comment type="caution">
    <text evidence="3">The sequence shown here is derived from an EMBL/GenBank/DDBJ whole genome shotgun (WGS) entry which is preliminary data.</text>
</comment>
<evidence type="ECO:0000256" key="2">
    <source>
        <dbReference type="SAM" id="MobiDB-lite"/>
    </source>
</evidence>
<comment type="similarity">
    <text evidence="1">Belongs to the phD/YefM antitoxin family.</text>
</comment>
<evidence type="ECO:0000313" key="3">
    <source>
        <dbReference type="EMBL" id="MDQ2584735.1"/>
    </source>
</evidence>
<dbReference type="NCBIfam" id="TIGR01552">
    <property type="entry name" value="phd_fam"/>
    <property type="match status" value="1"/>
</dbReference>
<evidence type="ECO:0000313" key="4">
    <source>
        <dbReference type="Proteomes" id="UP001225605"/>
    </source>
</evidence>
<dbReference type="SUPFAM" id="SSF143120">
    <property type="entry name" value="YefM-like"/>
    <property type="match status" value="1"/>
</dbReference>
<feature type="region of interest" description="Disordered" evidence="2">
    <location>
        <begin position="97"/>
        <end position="118"/>
    </location>
</feature>
<dbReference type="Gene3D" id="3.40.1620.10">
    <property type="entry name" value="YefM-like domain"/>
    <property type="match status" value="1"/>
</dbReference>
<accession>A0ABU0WXZ6</accession>
<protein>
    <submittedName>
        <fullName evidence="3">Prevent-host-death family protein</fullName>
    </submittedName>
</protein>
<name>A0ABU0WXZ6_9PSEU</name>
<feature type="compositionally biased region" description="Pro residues" evidence="2">
    <location>
        <begin position="109"/>
        <end position="118"/>
    </location>
</feature>
<organism evidence="3 4">
    <name type="scientific">Saccharothrix yanglingensis</name>
    <dbReference type="NCBI Taxonomy" id="659496"/>
    <lineage>
        <taxon>Bacteria</taxon>
        <taxon>Bacillati</taxon>
        <taxon>Actinomycetota</taxon>
        <taxon>Actinomycetes</taxon>
        <taxon>Pseudonocardiales</taxon>
        <taxon>Pseudonocardiaceae</taxon>
        <taxon>Saccharothrix</taxon>
    </lineage>
</organism>
<sequence>MSITASEARRELFRLIKQVDDDHDVVEVVSEHGNAVLMSAEDCTALRKGSYLLNARRLLKAYGTPGRPGWGGNDLGPAHPMVDRPEVLSGVVSAPGCGCGARGRRRPRPWPACPGPRR</sequence>
<reference evidence="3 4" key="1">
    <citation type="submission" date="2017-06" db="EMBL/GenBank/DDBJ databases">
        <title>Cultured bacterium strain Saccharothrix yanglingensis Hhs.015.</title>
        <authorList>
            <person name="Xia Y."/>
        </authorList>
    </citation>
    <scope>NUCLEOTIDE SEQUENCE [LARGE SCALE GENOMIC DNA]</scope>
    <source>
        <strain evidence="3 4">Hhs.015</strain>
    </source>
</reference>
<keyword evidence="4" id="KW-1185">Reference proteome</keyword>
<gene>
    <name evidence="3" type="ORF">CKY47_12255</name>
</gene>
<dbReference type="EMBL" id="NSDM01000004">
    <property type="protein sequence ID" value="MDQ2584735.1"/>
    <property type="molecule type" value="Genomic_DNA"/>
</dbReference>
<dbReference type="InterPro" id="IPR036165">
    <property type="entry name" value="YefM-like_sf"/>
</dbReference>